<dbReference type="InterPro" id="IPR040079">
    <property type="entry name" value="Glutathione_S-Trfase"/>
</dbReference>
<dbReference type="PROSITE" id="PS50404">
    <property type="entry name" value="GST_NTER"/>
    <property type="match status" value="1"/>
</dbReference>
<dbReference type="Pfam" id="PF13409">
    <property type="entry name" value="GST_N_2"/>
    <property type="match status" value="1"/>
</dbReference>
<dbReference type="SUPFAM" id="SSF52833">
    <property type="entry name" value="Thioredoxin-like"/>
    <property type="match status" value="1"/>
</dbReference>
<evidence type="ECO:0000259" key="1">
    <source>
        <dbReference type="PROSITE" id="PS50404"/>
    </source>
</evidence>
<dbReference type="SFLD" id="SFLDS00019">
    <property type="entry name" value="Glutathione_Transferase_(cytos"/>
    <property type="match status" value="1"/>
</dbReference>
<dbReference type="InterPro" id="IPR004045">
    <property type="entry name" value="Glutathione_S-Trfase_N"/>
</dbReference>
<comment type="caution">
    <text evidence="3">The sequence shown here is derived from an EMBL/GenBank/DDBJ whole genome shotgun (WGS) entry which is preliminary data.</text>
</comment>
<feature type="domain" description="GST C-terminal" evidence="2">
    <location>
        <begin position="84"/>
        <end position="213"/>
    </location>
</feature>
<dbReference type="InterPro" id="IPR036249">
    <property type="entry name" value="Thioredoxin-like_sf"/>
</dbReference>
<sequence>MLTLHDYLPSQNAWKVRQLLHHLERPYRTHLVRIFEGEGRDAAYRAISPTGTVPALVLEDGRALAESNAILMYLADGTPYLPDDAYGRARVWQWLSFEQERVESQIGALRHWMLTGKLARRPEALVAMKRAAGTKALEILEAQLASRDYIAGDTYTIADTALYAYAGVADEAGFDLDPCPRLRAWFERVRAQPRHLAERFPYSMDPHSSKELV</sequence>
<evidence type="ECO:0000259" key="2">
    <source>
        <dbReference type="PROSITE" id="PS50405"/>
    </source>
</evidence>
<dbReference type="Proteomes" id="UP001501083">
    <property type="component" value="Unassembled WGS sequence"/>
</dbReference>
<dbReference type="SFLD" id="SFLDG00358">
    <property type="entry name" value="Main_(cytGST)"/>
    <property type="match status" value="1"/>
</dbReference>
<dbReference type="EMBL" id="BAABKY010000001">
    <property type="protein sequence ID" value="GAA5067106.1"/>
    <property type="molecule type" value="Genomic_DNA"/>
</dbReference>
<keyword evidence="4" id="KW-1185">Reference proteome</keyword>
<evidence type="ECO:0000313" key="4">
    <source>
        <dbReference type="Proteomes" id="UP001501083"/>
    </source>
</evidence>
<dbReference type="PROSITE" id="PS50405">
    <property type="entry name" value="GST_CTER"/>
    <property type="match status" value="1"/>
</dbReference>
<dbReference type="Gene3D" id="1.20.1050.10">
    <property type="match status" value="1"/>
</dbReference>
<reference evidence="4" key="1">
    <citation type="journal article" date="2019" name="Int. J. Syst. Evol. Microbiol.">
        <title>The Global Catalogue of Microorganisms (GCM) 10K type strain sequencing project: providing services to taxonomists for standard genome sequencing and annotation.</title>
        <authorList>
            <consortium name="The Broad Institute Genomics Platform"/>
            <consortium name="The Broad Institute Genome Sequencing Center for Infectious Disease"/>
            <person name="Wu L."/>
            <person name="Ma J."/>
        </authorList>
    </citation>
    <scope>NUCLEOTIDE SEQUENCE [LARGE SCALE GENOMIC DNA]</scope>
    <source>
        <strain evidence="4">JCM 19212</strain>
    </source>
</reference>
<gene>
    <name evidence="3" type="ORF">GCM10025759_01270</name>
</gene>
<protein>
    <submittedName>
        <fullName evidence="3">Glutathione S-transferase family protein</fullName>
    </submittedName>
</protein>
<dbReference type="PANTHER" id="PTHR44051:SF8">
    <property type="entry name" value="GLUTATHIONE S-TRANSFERASE GSTA"/>
    <property type="match status" value="1"/>
</dbReference>
<name>A0ABP9L173_9GAMM</name>
<feature type="domain" description="GST N-terminal" evidence="1">
    <location>
        <begin position="1"/>
        <end position="82"/>
    </location>
</feature>
<dbReference type="InterPro" id="IPR004046">
    <property type="entry name" value="GST_C"/>
</dbReference>
<evidence type="ECO:0000313" key="3">
    <source>
        <dbReference type="EMBL" id="GAA5067106.1"/>
    </source>
</evidence>
<dbReference type="RefSeq" id="WP_158983435.1">
    <property type="nucleotide sequence ID" value="NZ_BAABKY010000001.1"/>
</dbReference>
<accession>A0ABP9L173</accession>
<dbReference type="Pfam" id="PF00043">
    <property type="entry name" value="GST_C"/>
    <property type="match status" value="1"/>
</dbReference>
<dbReference type="PANTHER" id="PTHR44051">
    <property type="entry name" value="GLUTATHIONE S-TRANSFERASE-RELATED"/>
    <property type="match status" value="1"/>
</dbReference>
<dbReference type="Gene3D" id="3.40.30.10">
    <property type="entry name" value="Glutaredoxin"/>
    <property type="match status" value="1"/>
</dbReference>
<dbReference type="InterPro" id="IPR010987">
    <property type="entry name" value="Glutathione-S-Trfase_C-like"/>
</dbReference>
<dbReference type="SUPFAM" id="SSF47616">
    <property type="entry name" value="GST C-terminal domain-like"/>
    <property type="match status" value="1"/>
</dbReference>
<proteinExistence type="predicted"/>
<dbReference type="InterPro" id="IPR036282">
    <property type="entry name" value="Glutathione-S-Trfase_C_sf"/>
</dbReference>
<organism evidence="3 4">
    <name type="scientific">Lysobacter panacisoli</name>
    <dbReference type="NCBI Taxonomy" id="1255263"/>
    <lineage>
        <taxon>Bacteria</taxon>
        <taxon>Pseudomonadati</taxon>
        <taxon>Pseudomonadota</taxon>
        <taxon>Gammaproteobacteria</taxon>
        <taxon>Lysobacterales</taxon>
        <taxon>Lysobacteraceae</taxon>
        <taxon>Lysobacter</taxon>
    </lineage>
</organism>